<name>A0A3R8R0W4_9CORY</name>
<dbReference type="EMBL" id="PQNK01000021">
    <property type="protein sequence ID" value="RRO85586.1"/>
    <property type="molecule type" value="Genomic_DNA"/>
</dbReference>
<feature type="transmembrane region" description="Helical" evidence="9">
    <location>
        <begin position="405"/>
        <end position="427"/>
    </location>
</feature>
<dbReference type="NCBIfam" id="TIGR00842">
    <property type="entry name" value="bcct"/>
    <property type="match status" value="1"/>
</dbReference>
<feature type="transmembrane region" description="Helical" evidence="9">
    <location>
        <begin position="192"/>
        <end position="213"/>
    </location>
</feature>
<feature type="transmembrane region" description="Helical" evidence="9">
    <location>
        <begin position="326"/>
        <end position="343"/>
    </location>
</feature>
<dbReference type="GO" id="GO:0005886">
    <property type="term" value="C:plasma membrane"/>
    <property type="evidence" value="ECO:0007669"/>
    <property type="project" value="UniProtKB-SubCell"/>
</dbReference>
<keyword evidence="3" id="KW-0813">Transport</keyword>
<evidence type="ECO:0000256" key="3">
    <source>
        <dbReference type="ARBA" id="ARBA00022448"/>
    </source>
</evidence>
<evidence type="ECO:0000256" key="6">
    <source>
        <dbReference type="ARBA" id="ARBA00022989"/>
    </source>
</evidence>
<dbReference type="Gene3D" id="1.20.5.430">
    <property type="match status" value="1"/>
</dbReference>
<evidence type="ECO:0000256" key="7">
    <source>
        <dbReference type="ARBA" id="ARBA00023136"/>
    </source>
</evidence>
<evidence type="ECO:0000256" key="9">
    <source>
        <dbReference type="SAM" id="Phobius"/>
    </source>
</evidence>
<evidence type="ECO:0000256" key="1">
    <source>
        <dbReference type="ARBA" id="ARBA00004651"/>
    </source>
</evidence>
<feature type="transmembrane region" description="Helical" evidence="9">
    <location>
        <begin position="448"/>
        <end position="467"/>
    </location>
</feature>
<organism evidence="10 11">
    <name type="scientific">Corynebacterium bovis</name>
    <dbReference type="NCBI Taxonomy" id="36808"/>
    <lineage>
        <taxon>Bacteria</taxon>
        <taxon>Bacillati</taxon>
        <taxon>Actinomycetota</taxon>
        <taxon>Actinomycetes</taxon>
        <taxon>Mycobacteriales</taxon>
        <taxon>Corynebacteriaceae</taxon>
        <taxon>Corynebacterium</taxon>
    </lineage>
</organism>
<evidence type="ECO:0000256" key="5">
    <source>
        <dbReference type="ARBA" id="ARBA00022692"/>
    </source>
</evidence>
<evidence type="ECO:0000256" key="2">
    <source>
        <dbReference type="ARBA" id="ARBA00005658"/>
    </source>
</evidence>
<keyword evidence="4" id="KW-1003">Cell membrane</keyword>
<evidence type="ECO:0000256" key="8">
    <source>
        <dbReference type="SAM" id="MobiDB-lite"/>
    </source>
</evidence>
<reference evidence="10 11" key="1">
    <citation type="submission" date="2018-01" db="EMBL/GenBank/DDBJ databases">
        <title>Twenty Corynebacterium bovis Genomes.</title>
        <authorList>
            <person name="Gulvik C.A."/>
        </authorList>
    </citation>
    <scope>NUCLEOTIDE SEQUENCE [LARGE SCALE GENOMIC DNA]</scope>
    <source>
        <strain evidence="10 11">F6900</strain>
    </source>
</reference>
<evidence type="ECO:0000256" key="4">
    <source>
        <dbReference type="ARBA" id="ARBA00022475"/>
    </source>
</evidence>
<keyword evidence="6 9" id="KW-1133">Transmembrane helix</keyword>
<dbReference type="RefSeq" id="WP_125173699.1">
    <property type="nucleotide sequence ID" value="NZ_JAPJOD010000018.1"/>
</dbReference>
<keyword evidence="7 9" id="KW-0472">Membrane</keyword>
<keyword evidence="5 9" id="KW-0812">Transmembrane</keyword>
<feature type="transmembrane region" description="Helical" evidence="9">
    <location>
        <begin position="479"/>
        <end position="499"/>
    </location>
</feature>
<feature type="compositionally biased region" description="Low complexity" evidence="8">
    <location>
        <begin position="581"/>
        <end position="606"/>
    </location>
</feature>
<feature type="transmembrane region" description="Helical" evidence="9">
    <location>
        <begin position="233"/>
        <end position="253"/>
    </location>
</feature>
<feature type="transmembrane region" description="Helical" evidence="9">
    <location>
        <begin position="149"/>
        <end position="167"/>
    </location>
</feature>
<dbReference type="AlphaFoldDB" id="A0A3R8R0W4"/>
<dbReference type="InterPro" id="IPR000060">
    <property type="entry name" value="BCCT_transptr"/>
</dbReference>
<comment type="subcellular location">
    <subcellularLocation>
        <location evidence="1">Cell membrane</location>
        <topology evidence="1">Multi-pass membrane protein</topology>
    </subcellularLocation>
</comment>
<dbReference type="GO" id="GO:0022857">
    <property type="term" value="F:transmembrane transporter activity"/>
    <property type="evidence" value="ECO:0007669"/>
    <property type="project" value="InterPro"/>
</dbReference>
<feature type="transmembrane region" description="Helical" evidence="9">
    <location>
        <begin position="94"/>
        <end position="115"/>
    </location>
</feature>
<comment type="similarity">
    <text evidence="2">Belongs to the BCCT transporter (TC 2.A.15) family.</text>
</comment>
<feature type="region of interest" description="Disordered" evidence="8">
    <location>
        <begin position="528"/>
        <end position="620"/>
    </location>
</feature>
<feature type="transmembrane region" description="Helical" evidence="9">
    <location>
        <begin position="54"/>
        <end position="74"/>
    </location>
</feature>
<dbReference type="Pfam" id="PF02028">
    <property type="entry name" value="BCCT"/>
    <property type="match status" value="1"/>
</dbReference>
<proteinExistence type="inferred from homology"/>
<dbReference type="PANTHER" id="PTHR30047:SF7">
    <property type="entry name" value="HIGH-AFFINITY CHOLINE TRANSPORT PROTEIN"/>
    <property type="match status" value="1"/>
</dbReference>
<feature type="transmembrane region" description="Helical" evidence="9">
    <location>
        <begin position="265"/>
        <end position="285"/>
    </location>
</feature>
<evidence type="ECO:0000313" key="11">
    <source>
        <dbReference type="Proteomes" id="UP000276526"/>
    </source>
</evidence>
<dbReference type="PANTHER" id="PTHR30047">
    <property type="entry name" value="HIGH-AFFINITY CHOLINE TRANSPORT PROTEIN-RELATED"/>
    <property type="match status" value="1"/>
</dbReference>
<feature type="transmembrane region" description="Helical" evidence="9">
    <location>
        <begin position="12"/>
        <end position="34"/>
    </location>
</feature>
<dbReference type="Proteomes" id="UP000276526">
    <property type="component" value="Unassembled WGS sequence"/>
</dbReference>
<sequence>MPPPPADDADAPVDWIITGVVAVVTLAIVVWGLLAPDNFASFATNALDFVVTDFGWLFVVAGTVFVFFALAVAFSRFGRIKLGQNNEQPEFHTLSWIAMMFAAGMGIGLMFYGVAEPLNFFRGGVPGHGDHEVESAFASTLFHWTLHPWSIYAIVGLSIAYGTFRLGRKQLLSSAFIPLIGVKGAEGPVGKIVDILAIIATVFGTAASLGLGALQIGSGLGSTGIVHNPGTPVLLGVIVVLGVAYLASAASGVGKGIQWLSNFNMVLAGLLALFVLVVGPTVVSLNTIPTAVGSYFDQFFEMAGRTADSDGTPTKTAAEWLSGNTIFYWAWWISWSPFVGMFVARISRGRTIREFILVVLLVPSAVTVVWFSVFGGSAVEAEKAGHSVFGDGNAEKQLFSLLDSFPAGTVTSVIAMILLATFFITSADSASTVMGTMSQNGRLIADRRVTVLCGALTGLIAAVLLISGKDEALTNLQNVTIIAASPFVVIIIALMVSLVKGLSNDPMYLDEKEQRRFGLRLARERRLQAEDDAREQRRRQRDERRRHAAGGSGDVDMVVSPVPAGASGGQAGHPAVEEAVEAAAASAEAAATSAEEARTSAEQAQQWAERPARRGFLRRR</sequence>
<gene>
    <name evidence="10" type="ORF">CXF48_10350</name>
</gene>
<comment type="caution">
    <text evidence="10">The sequence shown here is derived from an EMBL/GenBank/DDBJ whole genome shotgun (WGS) entry which is preliminary data.</text>
</comment>
<accession>A0A3R8R0W4</accession>
<protein>
    <submittedName>
        <fullName evidence="10">Glycine/betaine ABC transporter</fullName>
    </submittedName>
</protein>
<feature type="transmembrane region" description="Helical" evidence="9">
    <location>
        <begin position="355"/>
        <end position="373"/>
    </location>
</feature>
<evidence type="ECO:0000313" key="10">
    <source>
        <dbReference type="EMBL" id="RRO85586.1"/>
    </source>
</evidence>
<feature type="compositionally biased region" description="Basic and acidic residues" evidence="8">
    <location>
        <begin position="528"/>
        <end position="545"/>
    </location>
</feature>